<comment type="caution">
    <text evidence="1">The sequence shown here is derived from an EMBL/GenBank/DDBJ whole genome shotgun (WGS) entry which is preliminary data.</text>
</comment>
<evidence type="ECO:0000313" key="1">
    <source>
        <dbReference type="EMBL" id="MFA3841771.1"/>
    </source>
</evidence>
<dbReference type="RefSeq" id="WP_372565914.1">
    <property type="nucleotide sequence ID" value="NZ_JBGOSP010000028.1"/>
</dbReference>
<protein>
    <submittedName>
        <fullName evidence="1">Uncharacterized protein</fullName>
    </submittedName>
</protein>
<evidence type="ECO:0000313" key="2">
    <source>
        <dbReference type="Proteomes" id="UP001571476"/>
    </source>
</evidence>
<keyword evidence="2" id="KW-1185">Reference proteome</keyword>
<dbReference type="EMBL" id="JBGOSP010000028">
    <property type="protein sequence ID" value="MFA3841771.1"/>
    <property type="molecule type" value="Genomic_DNA"/>
</dbReference>
<reference evidence="1 2" key="1">
    <citation type="submission" date="2024-08" db="EMBL/GenBank/DDBJ databases">
        <title>Genome sequence of Streptomyces aureus CACIA-1.46HGO.</title>
        <authorList>
            <person name="Evangelista-Martinez Z."/>
        </authorList>
    </citation>
    <scope>NUCLEOTIDE SEQUENCE [LARGE SCALE GENOMIC DNA]</scope>
    <source>
        <strain evidence="1 2">CACIA-1.46HGO</strain>
    </source>
</reference>
<dbReference type="Proteomes" id="UP001571476">
    <property type="component" value="Unassembled WGS sequence"/>
</dbReference>
<name>A0ABV4SX18_9ACTN</name>
<accession>A0ABV4SX18</accession>
<gene>
    <name evidence="1" type="ORF">ACEG43_37230</name>
</gene>
<sequence length="72" mass="7819">MSSSDPDRFAGERAHRFRHGGPLVCGEVVEGFLSQEPQAECTAAEPEGLRLGSQLLQDFDAALKADRAIRYG</sequence>
<proteinExistence type="predicted"/>
<organism evidence="1 2">
    <name type="scientific">Streptomyces aureus</name>
    <dbReference type="NCBI Taxonomy" id="193461"/>
    <lineage>
        <taxon>Bacteria</taxon>
        <taxon>Bacillati</taxon>
        <taxon>Actinomycetota</taxon>
        <taxon>Actinomycetes</taxon>
        <taxon>Kitasatosporales</taxon>
        <taxon>Streptomycetaceae</taxon>
        <taxon>Streptomyces</taxon>
    </lineage>
</organism>